<reference evidence="2 3" key="1">
    <citation type="submission" date="2017-11" db="EMBL/GenBank/DDBJ databases">
        <title>Genomic Encyclopedia of Archaeal and Bacterial Type Strains, Phase II (KMG-II): From Individual Species to Whole Genera.</title>
        <authorList>
            <person name="Goeker M."/>
        </authorList>
    </citation>
    <scope>NUCLEOTIDE SEQUENCE [LARGE SCALE GENOMIC DNA]</scope>
    <source>
        <strain evidence="2 3">DSM 27393</strain>
    </source>
</reference>
<dbReference type="RefSeq" id="WP_100363731.1">
    <property type="nucleotide sequence ID" value="NZ_PGFF01000001.1"/>
</dbReference>
<protein>
    <submittedName>
        <fullName evidence="2">Nucleoside-diphosphate-sugar epimerase</fullName>
    </submittedName>
</protein>
<evidence type="ECO:0000313" key="3">
    <source>
        <dbReference type="Proteomes" id="UP000228758"/>
    </source>
</evidence>
<proteinExistence type="predicted"/>
<dbReference type="Proteomes" id="UP000228758">
    <property type="component" value="Unassembled WGS sequence"/>
</dbReference>
<dbReference type="PANTHER" id="PTHR43245">
    <property type="entry name" value="BIFUNCTIONAL POLYMYXIN RESISTANCE PROTEIN ARNA"/>
    <property type="match status" value="1"/>
</dbReference>
<dbReference type="OrthoDB" id="3174087at2"/>
<accession>A0A2M9CHT0</accession>
<dbReference type="Gene3D" id="3.40.50.720">
    <property type="entry name" value="NAD(P)-binding Rossmann-like Domain"/>
    <property type="match status" value="1"/>
</dbReference>
<organism evidence="2 3">
    <name type="scientific">Diaminobutyricimonas aerilata</name>
    <dbReference type="NCBI Taxonomy" id="1162967"/>
    <lineage>
        <taxon>Bacteria</taxon>
        <taxon>Bacillati</taxon>
        <taxon>Actinomycetota</taxon>
        <taxon>Actinomycetes</taxon>
        <taxon>Micrococcales</taxon>
        <taxon>Microbacteriaceae</taxon>
        <taxon>Diaminobutyricimonas</taxon>
    </lineage>
</organism>
<keyword evidence="3" id="KW-1185">Reference proteome</keyword>
<dbReference type="Pfam" id="PF01370">
    <property type="entry name" value="Epimerase"/>
    <property type="match status" value="1"/>
</dbReference>
<dbReference type="SUPFAM" id="SSF51735">
    <property type="entry name" value="NAD(P)-binding Rossmann-fold domains"/>
    <property type="match status" value="1"/>
</dbReference>
<evidence type="ECO:0000313" key="2">
    <source>
        <dbReference type="EMBL" id="PJJ71429.1"/>
    </source>
</evidence>
<dbReference type="InterPro" id="IPR036291">
    <property type="entry name" value="NAD(P)-bd_dom_sf"/>
</dbReference>
<dbReference type="AlphaFoldDB" id="A0A2M9CHT0"/>
<name>A0A2M9CHT0_9MICO</name>
<evidence type="ECO:0000259" key="1">
    <source>
        <dbReference type="Pfam" id="PF01370"/>
    </source>
</evidence>
<comment type="caution">
    <text evidence="2">The sequence shown here is derived from an EMBL/GenBank/DDBJ whole genome shotgun (WGS) entry which is preliminary data.</text>
</comment>
<dbReference type="InterPro" id="IPR001509">
    <property type="entry name" value="Epimerase_deHydtase"/>
</dbReference>
<feature type="domain" description="NAD-dependent epimerase/dehydratase" evidence="1">
    <location>
        <begin position="3"/>
        <end position="213"/>
    </location>
</feature>
<dbReference type="InterPro" id="IPR050177">
    <property type="entry name" value="Lipid_A_modif_metabolic_enz"/>
</dbReference>
<dbReference type="EMBL" id="PGFF01000001">
    <property type="protein sequence ID" value="PJJ71429.1"/>
    <property type="molecule type" value="Genomic_DNA"/>
</dbReference>
<gene>
    <name evidence="2" type="ORF">CLV46_0975</name>
</gene>
<sequence>MRIAVTGASGFVGGAVATALADRDHEVVGFGRDPNGWSHPRARYRSWDFVGGPLLGDRDFDAVVHCAALVDETAPRAEAMRINRDGTRTVIRSFRTTRFVHLSSAAVYDNLGANVEVTESQAGGTALCGYSESKAAAELEFAGTDFVILRPRAVYGPGDALLIPRILGQVRRGRLALPEGSEVRQTLTSLPNLVRAVECALRPGAPTGVYNVGDDTPVLLSAVLRELLARKGMGHVRITPVPFRAAFAAATALERTAALARRRPGTTRFAVAQFGRERTLDLTAARERLGFRPRPTSLDGAERW</sequence>